<feature type="domain" description="DUF4268" evidence="1">
    <location>
        <begin position="173"/>
        <end position="311"/>
    </location>
</feature>
<dbReference type="Pfam" id="PF14088">
    <property type="entry name" value="DUF4268"/>
    <property type="match status" value="1"/>
</dbReference>
<protein>
    <submittedName>
        <fullName evidence="2">DUF4268 domain-containing protein</fullName>
    </submittedName>
</protein>
<accession>A0A5P9P8V5</accession>
<dbReference type="Proteomes" id="UP000326170">
    <property type="component" value="Plasmid unnamed1"/>
</dbReference>
<dbReference type="Gene3D" id="3.40.1350.10">
    <property type="match status" value="1"/>
</dbReference>
<proteinExistence type="predicted"/>
<keyword evidence="2" id="KW-0614">Plasmid</keyword>
<dbReference type="GO" id="GO:0003676">
    <property type="term" value="F:nucleic acid binding"/>
    <property type="evidence" value="ECO:0007669"/>
    <property type="project" value="InterPro"/>
</dbReference>
<dbReference type="AlphaFoldDB" id="A0A5P9P8V5"/>
<dbReference type="EMBL" id="CP045489">
    <property type="protein sequence ID" value="QFU84565.1"/>
    <property type="molecule type" value="Genomic_DNA"/>
</dbReference>
<name>A0A5P9P8V5_9EURY</name>
<keyword evidence="3" id="KW-1185">Reference proteome</keyword>
<evidence type="ECO:0000313" key="3">
    <source>
        <dbReference type="Proteomes" id="UP000326170"/>
    </source>
</evidence>
<dbReference type="InterPro" id="IPR025364">
    <property type="entry name" value="DUF4268"/>
</dbReference>
<geneLocation type="plasmid" evidence="2 3">
    <name>unnamed1</name>
</geneLocation>
<reference evidence="2 3" key="1">
    <citation type="journal article" date="2007" name="Int. J. Syst. Evol. Microbiol.">
        <title>Natronorubrum sulfidifaciens sp. nov., an extremely haloalkaliphilic archaeon isolated from Aiding salt lake in Xin-Jiang, China.</title>
        <authorList>
            <person name="Cui H.L."/>
            <person name="Tohty D."/>
            <person name="Liu H.C."/>
            <person name="Liu S.J."/>
            <person name="Oren A."/>
            <person name="Zhou P.J."/>
        </authorList>
    </citation>
    <scope>NUCLEOTIDE SEQUENCE [LARGE SCALE GENOMIC DNA]</scope>
    <source>
        <strain evidence="2 3">7-3</strain>
        <plasmid evidence="2">unnamed1</plasmid>
    </source>
</reference>
<dbReference type="OrthoDB" id="200578at2157"/>
<gene>
    <name evidence="2" type="ORF">GCU68_16905</name>
</gene>
<sequence length="315" mass="35963">MDISELQKIDEVPLREVWEHEEQDFTPWLLENVDQLASLIGIEINDVNRETAVGDYTADLVGTEPTTDDPVVIENQFGSTDHDHLGKLLTYAAGIDARFVVWVAEGFRDEHRSVLDWLNTRDSSGARFFGVRPRIVSVGTDDAPLGFEFTVIVEPNDWERELRDPLSDREQGYREFFTALVDAYAEHRPSWNRLTPQPRSYLTFGAGISGISFGWVFHGETEFSVELYIDAGDADQNEVIFETFKEDRTTIESNLENDVVWEPLPDGRACRIKVPRSTPAPVEELTSHEQNELIDWGTDQMDAFRDVIEPRLTQL</sequence>
<organism evidence="2 3">
    <name type="scientific">Natronorubrum aibiense</name>
    <dbReference type="NCBI Taxonomy" id="348826"/>
    <lineage>
        <taxon>Archaea</taxon>
        <taxon>Methanobacteriati</taxon>
        <taxon>Methanobacteriota</taxon>
        <taxon>Stenosarchaea group</taxon>
        <taxon>Halobacteria</taxon>
        <taxon>Halobacteriales</taxon>
        <taxon>Natrialbaceae</taxon>
        <taxon>Natronorubrum</taxon>
    </lineage>
</organism>
<dbReference type="InterPro" id="IPR011856">
    <property type="entry name" value="tRNA_endonuc-like_dom_sf"/>
</dbReference>
<evidence type="ECO:0000313" key="2">
    <source>
        <dbReference type="EMBL" id="QFU84565.1"/>
    </source>
</evidence>
<evidence type="ECO:0000259" key="1">
    <source>
        <dbReference type="Pfam" id="PF14088"/>
    </source>
</evidence>
<dbReference type="KEGG" id="nas:GCU68_16905"/>